<dbReference type="GO" id="GO:0080008">
    <property type="term" value="C:Cul4-RING E3 ubiquitin ligase complex"/>
    <property type="evidence" value="ECO:0007669"/>
    <property type="project" value="TreeGrafter"/>
</dbReference>
<dbReference type="InterPro" id="IPR001680">
    <property type="entry name" value="WD40_rpt"/>
</dbReference>
<sequence length="500" mass="55764">MERLHTIFDSGFPYSRRLEGHKSCVNALDFSSGNGRWLASAGDDLLVLLWDFYQEDVKVPSHSFHGHRANVFCLDFSSHNQYIYSGSTDELILKYDISRAGDPSLVHQGPPLAVFTSHDDSVRAVSCHPQNDEIFLSASEDGTVLLHDTRAQESSTRACGKISNSSEFTDVQYHPQLESLFVTADNRGHVRLRDSRMAFASGAREDAGTVLQYESSISRKSVPRIVRPETSSVRFDRQGKMLAVTFLHYFPTIYDFSDPFPLAVCSGARAPGGLPIPDGERTFVNSCTIKHGSFGGPGLDEDIYYSMGSDDFRTYVWKIPELSELRAKRREVSWEDWTTTESPRTVGFTTKMTAERHVPVELDTPIFRLNGHRSIVNTTLIHPHFPQIVTAGIERHITLHSPSAFAPNVTAFELTDPNVRRLPEANREQTRRYLEAALREPQNFDVESPSHSEVNAIDAEEESTVALFDGILLSTGAPNVFTTATQTEDDVDSDVDATAT</sequence>
<dbReference type="SUPFAM" id="SSF50978">
    <property type="entry name" value="WD40 repeat-like"/>
    <property type="match status" value="1"/>
</dbReference>
<dbReference type="PANTHER" id="PTHR15574:SF40">
    <property type="entry name" value="WD AND TETRATRICOPEPTIDE REPEATS PROTEIN 1"/>
    <property type="match status" value="1"/>
</dbReference>
<evidence type="ECO:0000256" key="2">
    <source>
        <dbReference type="ARBA" id="ARBA00022737"/>
    </source>
</evidence>
<accession>A0A4Y7Q4H2</accession>
<dbReference type="OrthoDB" id="4869960at2759"/>
<feature type="repeat" description="WD" evidence="3">
    <location>
        <begin position="64"/>
        <end position="98"/>
    </location>
</feature>
<keyword evidence="5" id="KW-1185">Reference proteome</keyword>
<dbReference type="InterPro" id="IPR015943">
    <property type="entry name" value="WD40/YVTN_repeat-like_dom_sf"/>
</dbReference>
<dbReference type="Gene3D" id="2.130.10.10">
    <property type="entry name" value="YVTN repeat-like/Quinoprotein amine dehydrogenase"/>
    <property type="match status" value="2"/>
</dbReference>
<feature type="repeat" description="WD" evidence="3">
    <location>
        <begin position="115"/>
        <end position="157"/>
    </location>
</feature>
<dbReference type="STRING" id="50990.A0A4Y7Q4H2"/>
<dbReference type="EMBL" id="ML170176">
    <property type="protein sequence ID" value="TDL22196.1"/>
    <property type="molecule type" value="Genomic_DNA"/>
</dbReference>
<gene>
    <name evidence="4" type="ORF">BD410DRAFT_770754</name>
</gene>
<proteinExistence type="predicted"/>
<evidence type="ECO:0000256" key="1">
    <source>
        <dbReference type="ARBA" id="ARBA00022574"/>
    </source>
</evidence>
<dbReference type="SMART" id="SM00320">
    <property type="entry name" value="WD40"/>
    <property type="match status" value="5"/>
</dbReference>
<dbReference type="AlphaFoldDB" id="A0A4Y7Q4H2"/>
<name>A0A4Y7Q4H2_9AGAM</name>
<dbReference type="InterPro" id="IPR036322">
    <property type="entry name" value="WD40_repeat_dom_sf"/>
</dbReference>
<keyword evidence="1 3" id="KW-0853">WD repeat</keyword>
<dbReference type="VEuPathDB" id="FungiDB:BD410DRAFT_770754"/>
<evidence type="ECO:0000313" key="5">
    <source>
        <dbReference type="Proteomes" id="UP000294933"/>
    </source>
</evidence>
<dbReference type="GO" id="GO:0005737">
    <property type="term" value="C:cytoplasm"/>
    <property type="evidence" value="ECO:0007669"/>
    <property type="project" value="TreeGrafter"/>
</dbReference>
<dbReference type="InterPro" id="IPR045151">
    <property type="entry name" value="DCAF8"/>
</dbReference>
<evidence type="ECO:0000313" key="4">
    <source>
        <dbReference type="EMBL" id="TDL22196.1"/>
    </source>
</evidence>
<reference evidence="4 5" key="1">
    <citation type="submission" date="2018-06" db="EMBL/GenBank/DDBJ databases">
        <title>A transcriptomic atlas of mushroom development highlights an independent origin of complex multicellularity.</title>
        <authorList>
            <consortium name="DOE Joint Genome Institute"/>
            <person name="Krizsan K."/>
            <person name="Almasi E."/>
            <person name="Merenyi Z."/>
            <person name="Sahu N."/>
            <person name="Viragh M."/>
            <person name="Koszo T."/>
            <person name="Mondo S."/>
            <person name="Kiss B."/>
            <person name="Balint B."/>
            <person name="Kues U."/>
            <person name="Barry K."/>
            <person name="Hegedus J.C."/>
            <person name="Henrissat B."/>
            <person name="Johnson J."/>
            <person name="Lipzen A."/>
            <person name="Ohm R."/>
            <person name="Nagy I."/>
            <person name="Pangilinan J."/>
            <person name="Yan J."/>
            <person name="Xiong Y."/>
            <person name="Grigoriev I.V."/>
            <person name="Hibbett D.S."/>
            <person name="Nagy L.G."/>
        </authorList>
    </citation>
    <scope>NUCLEOTIDE SEQUENCE [LARGE SCALE GENOMIC DNA]</scope>
    <source>
        <strain evidence="4 5">SZMC22713</strain>
    </source>
</reference>
<dbReference type="Pfam" id="PF00400">
    <property type="entry name" value="WD40"/>
    <property type="match status" value="3"/>
</dbReference>
<dbReference type="GO" id="GO:0045717">
    <property type="term" value="P:negative regulation of fatty acid biosynthetic process"/>
    <property type="evidence" value="ECO:0007669"/>
    <property type="project" value="TreeGrafter"/>
</dbReference>
<feature type="repeat" description="WD" evidence="3">
    <location>
        <begin position="18"/>
        <end position="51"/>
    </location>
</feature>
<dbReference type="PANTHER" id="PTHR15574">
    <property type="entry name" value="WD REPEAT DOMAIN-CONTAINING FAMILY"/>
    <property type="match status" value="1"/>
</dbReference>
<protein>
    <submittedName>
        <fullName evidence="4">WD40 repeat-like protein</fullName>
    </submittedName>
</protein>
<evidence type="ECO:0000256" key="3">
    <source>
        <dbReference type="PROSITE-ProRule" id="PRU00221"/>
    </source>
</evidence>
<keyword evidence="2" id="KW-0677">Repeat</keyword>
<dbReference type="PROSITE" id="PS50294">
    <property type="entry name" value="WD_REPEATS_REGION"/>
    <property type="match status" value="1"/>
</dbReference>
<dbReference type="PROSITE" id="PS50082">
    <property type="entry name" value="WD_REPEATS_2"/>
    <property type="match status" value="3"/>
</dbReference>
<dbReference type="Proteomes" id="UP000294933">
    <property type="component" value="Unassembled WGS sequence"/>
</dbReference>
<organism evidence="4 5">
    <name type="scientific">Rickenella mellea</name>
    <dbReference type="NCBI Taxonomy" id="50990"/>
    <lineage>
        <taxon>Eukaryota</taxon>
        <taxon>Fungi</taxon>
        <taxon>Dikarya</taxon>
        <taxon>Basidiomycota</taxon>
        <taxon>Agaricomycotina</taxon>
        <taxon>Agaricomycetes</taxon>
        <taxon>Hymenochaetales</taxon>
        <taxon>Rickenellaceae</taxon>
        <taxon>Rickenella</taxon>
    </lineage>
</organism>